<dbReference type="Gene3D" id="3.40.50.2020">
    <property type="match status" value="1"/>
</dbReference>
<dbReference type="Proteomes" id="UP000241209">
    <property type="component" value="Unassembled WGS sequence"/>
</dbReference>
<reference evidence="3 4" key="1">
    <citation type="journal article" date="2016" name="Front. Microbiol.">
        <title>Comprehensive Phylogenetic Analysis of Bovine Non-aureus Staphylococci Species Based on Whole-Genome Sequencing.</title>
        <authorList>
            <person name="Naushad S."/>
            <person name="Barkema H.W."/>
            <person name="Luby C."/>
            <person name="Condas L.A."/>
            <person name="Nobrega D.B."/>
            <person name="Carson D.A."/>
            <person name="De Buck J."/>
        </authorList>
    </citation>
    <scope>NUCLEOTIDE SEQUENCE [LARGE SCALE GENOMIC DNA]</scope>
    <source>
        <strain evidence="3 4">SNUC 2204</strain>
    </source>
</reference>
<dbReference type="CDD" id="cd06223">
    <property type="entry name" value="PRTases_typeI"/>
    <property type="match status" value="1"/>
</dbReference>
<dbReference type="PANTHER" id="PTHR47505">
    <property type="entry name" value="DNA UTILIZATION PROTEIN YHGH"/>
    <property type="match status" value="1"/>
</dbReference>
<accession>A0A2T4PW19</accession>
<dbReference type="InterPro" id="IPR051910">
    <property type="entry name" value="ComF/GntX_DNA_util-trans"/>
</dbReference>
<evidence type="ECO:0000313" key="4">
    <source>
        <dbReference type="Proteomes" id="UP000241209"/>
    </source>
</evidence>
<dbReference type="InterPro" id="IPR029057">
    <property type="entry name" value="PRTase-like"/>
</dbReference>
<name>A0A2T4PW19_9STAP</name>
<evidence type="ECO:0000256" key="1">
    <source>
        <dbReference type="ARBA" id="ARBA00008007"/>
    </source>
</evidence>
<dbReference type="SUPFAM" id="SSF53271">
    <property type="entry name" value="PRTase-like"/>
    <property type="match status" value="1"/>
</dbReference>
<comment type="similarity">
    <text evidence="1">Belongs to the ComF/GntX family.</text>
</comment>
<dbReference type="RefSeq" id="WP_107556703.1">
    <property type="nucleotide sequence ID" value="NZ_PZFK01000004.1"/>
</dbReference>
<gene>
    <name evidence="3" type="ORF">BU072_02835</name>
</gene>
<sequence length="221" mass="25819">MKRCMICQNPIIEVVDLFNFFSPISDVCKDCELKLTFNHDARRCPGCLKILSDEEQECLDCVWLSKNYTLINQLYTIYDYQGLAKDLIQQYKLVGDVAIAQIFQLPRSIMKQYDYVIPAPIHPNKLAKRTFDHVTFVLDSQNIKYTQIFETEERLKQSDLSKRARALQHNPFKIKCDIELENKKILLVDDIYTTGLTIHRLAELLIVRKIRKIDALTFARG</sequence>
<feature type="domain" description="Phosphoribosyltransferase" evidence="2">
    <location>
        <begin position="178"/>
        <end position="219"/>
    </location>
</feature>
<organism evidence="3 4">
    <name type="scientific">Mammaliicoccus vitulinus</name>
    <dbReference type="NCBI Taxonomy" id="71237"/>
    <lineage>
        <taxon>Bacteria</taxon>
        <taxon>Bacillati</taxon>
        <taxon>Bacillota</taxon>
        <taxon>Bacilli</taxon>
        <taxon>Bacillales</taxon>
        <taxon>Staphylococcaceae</taxon>
        <taxon>Mammaliicoccus</taxon>
    </lineage>
</organism>
<dbReference type="STRING" id="1167632.GCA_000286335_01990"/>
<evidence type="ECO:0000313" key="3">
    <source>
        <dbReference type="EMBL" id="PTI30647.1"/>
    </source>
</evidence>
<dbReference type="Pfam" id="PF00156">
    <property type="entry name" value="Pribosyltran"/>
    <property type="match status" value="1"/>
</dbReference>
<dbReference type="PANTHER" id="PTHR47505:SF1">
    <property type="entry name" value="DNA UTILIZATION PROTEIN YHGH"/>
    <property type="match status" value="1"/>
</dbReference>
<comment type="caution">
    <text evidence="3">The sequence shown here is derived from an EMBL/GenBank/DDBJ whole genome shotgun (WGS) entry which is preliminary data.</text>
</comment>
<dbReference type="EMBL" id="PZFK01000004">
    <property type="protein sequence ID" value="PTI30647.1"/>
    <property type="molecule type" value="Genomic_DNA"/>
</dbReference>
<proteinExistence type="inferred from homology"/>
<evidence type="ECO:0000259" key="2">
    <source>
        <dbReference type="Pfam" id="PF00156"/>
    </source>
</evidence>
<dbReference type="InterPro" id="IPR000836">
    <property type="entry name" value="PRTase_dom"/>
</dbReference>
<dbReference type="AlphaFoldDB" id="A0A2T4PW19"/>
<protein>
    <recommendedName>
        <fullName evidence="2">Phosphoribosyltransferase domain-containing protein</fullName>
    </recommendedName>
</protein>